<dbReference type="eggNOG" id="COG0726">
    <property type="taxonomic scope" value="Bacteria"/>
</dbReference>
<dbReference type="RefSeq" id="WP_012643049.1">
    <property type="nucleotide sequence ID" value="NC_011961.1"/>
</dbReference>
<sequence>MGRWRDGAQCAVMLTFDLDAETLWLAGSLERRERIGLLSQGTYGARVGVPLILHTLRRYELKATFFVPGWVAEHHPDVVAAIVDQGHEIGHHGYLHESVTELSSEEERAVLERGIEALRRVTGIVPRGYRSPSWELTTRTLQLLEEYGFRYSSNLMSHFLPWQHPDTRLIELPVQWLLDDAPFFLFRTGPGSRPIQPAQVAFQAWAEEFQGIYRFGGLFNLTMHPQLIGRPGRILMLERFFEHLLSYPRVWFATGQEVAEYWAAHVAANPEEWRQGLVYDPLRHRS</sequence>
<feature type="domain" description="NodB homology" evidence="1">
    <location>
        <begin position="33"/>
        <end position="253"/>
    </location>
</feature>
<evidence type="ECO:0000313" key="2">
    <source>
        <dbReference type="EMBL" id="ACM07062.1"/>
    </source>
</evidence>
<name>B9L534_THERP</name>
<reference evidence="2 3" key="1">
    <citation type="journal article" date="2009" name="PLoS ONE">
        <title>Complete genome sequence of the aerobic CO-oxidizing thermophile Thermomicrobium roseum.</title>
        <authorList>
            <person name="Wu D."/>
            <person name="Raymond J."/>
            <person name="Wu M."/>
            <person name="Chatterji S."/>
            <person name="Ren Q."/>
            <person name="Graham J.E."/>
            <person name="Bryant D.A."/>
            <person name="Robb F."/>
            <person name="Colman A."/>
            <person name="Tallon L.J."/>
            <person name="Badger J.H."/>
            <person name="Madupu R."/>
            <person name="Ward N.L."/>
            <person name="Eisen J.A."/>
        </authorList>
    </citation>
    <scope>NUCLEOTIDE SEQUENCE [LARGE SCALE GENOMIC DNA]</scope>
    <source>
        <strain evidence="3">ATCC 27502 / DSM 5159 / P-2</strain>
        <plasmid evidence="2">unnamed</plasmid>
    </source>
</reference>
<dbReference type="EMBL" id="CP001276">
    <property type="protein sequence ID" value="ACM07062.1"/>
    <property type="molecule type" value="Genomic_DNA"/>
</dbReference>
<dbReference type="SUPFAM" id="SSF88713">
    <property type="entry name" value="Glycoside hydrolase/deacetylase"/>
    <property type="match status" value="1"/>
</dbReference>
<geneLocation type="plasmid" evidence="3">
    <name>Tros</name>
</geneLocation>
<dbReference type="InterPro" id="IPR002509">
    <property type="entry name" value="NODB_dom"/>
</dbReference>
<dbReference type="GO" id="GO:0016810">
    <property type="term" value="F:hydrolase activity, acting on carbon-nitrogen (but not peptide) bonds"/>
    <property type="evidence" value="ECO:0007669"/>
    <property type="project" value="InterPro"/>
</dbReference>
<evidence type="ECO:0000313" key="3">
    <source>
        <dbReference type="Proteomes" id="UP000000447"/>
    </source>
</evidence>
<dbReference type="HOGENOM" id="CLU_029940_1_1_0"/>
<dbReference type="CDD" id="cd10938">
    <property type="entry name" value="CE4_HpPgdA_like"/>
    <property type="match status" value="1"/>
</dbReference>
<gene>
    <name evidence="2" type="ordered locus">trd_A0898</name>
</gene>
<dbReference type="OrthoDB" id="153646at2"/>
<keyword evidence="2" id="KW-0614">Plasmid</keyword>
<dbReference type="PROSITE" id="PS51677">
    <property type="entry name" value="NODB"/>
    <property type="match status" value="1"/>
</dbReference>
<protein>
    <submittedName>
        <fullName evidence="2">Polysaccharide deacetylase</fullName>
    </submittedName>
</protein>
<dbReference type="AlphaFoldDB" id="B9L534"/>
<dbReference type="PANTHER" id="PTHR47561:SF1">
    <property type="entry name" value="POLYSACCHARIDE DEACETYLASE FAMILY PROTEIN (AFU_ORTHOLOGUE AFUA_6G05030)"/>
    <property type="match status" value="1"/>
</dbReference>
<dbReference type="InterPro" id="IPR011330">
    <property type="entry name" value="Glyco_hydro/deAcase_b/a-brl"/>
</dbReference>
<dbReference type="Gene3D" id="3.20.20.370">
    <property type="entry name" value="Glycoside hydrolase/deacetylase"/>
    <property type="match status" value="1"/>
</dbReference>
<organism evidence="2 3">
    <name type="scientific">Thermomicrobium roseum (strain ATCC 27502 / DSM 5159 / P-2)</name>
    <dbReference type="NCBI Taxonomy" id="309801"/>
    <lineage>
        <taxon>Bacteria</taxon>
        <taxon>Pseudomonadati</taxon>
        <taxon>Thermomicrobiota</taxon>
        <taxon>Thermomicrobia</taxon>
        <taxon>Thermomicrobiales</taxon>
        <taxon>Thermomicrobiaceae</taxon>
        <taxon>Thermomicrobium</taxon>
    </lineage>
</organism>
<keyword evidence="3" id="KW-1185">Reference proteome</keyword>
<dbReference type="GO" id="GO:0005975">
    <property type="term" value="P:carbohydrate metabolic process"/>
    <property type="evidence" value="ECO:0007669"/>
    <property type="project" value="InterPro"/>
</dbReference>
<dbReference type="Proteomes" id="UP000000447">
    <property type="component" value="Plasmid unnamed"/>
</dbReference>
<accession>B9L534</accession>
<proteinExistence type="predicted"/>
<dbReference type="PANTHER" id="PTHR47561">
    <property type="entry name" value="POLYSACCHARIDE DEACETYLASE FAMILY PROTEIN (AFU_ORTHOLOGUE AFUA_6G05030)"/>
    <property type="match status" value="1"/>
</dbReference>
<dbReference type="InterPro" id="IPR037950">
    <property type="entry name" value="PgdA-like"/>
</dbReference>
<dbReference type="Pfam" id="PF01522">
    <property type="entry name" value="Polysacc_deac_1"/>
    <property type="match status" value="1"/>
</dbReference>
<evidence type="ECO:0000259" key="1">
    <source>
        <dbReference type="PROSITE" id="PS51677"/>
    </source>
</evidence>
<dbReference type="KEGG" id="tro:trd_A0898"/>